<reference evidence="5" key="2">
    <citation type="submission" date="2019-10" db="EMBL/GenBank/DDBJ databases">
        <title>Experimental infection of calves with contemporary bovine gammaherpesvirus type 4.</title>
        <authorList>
            <person name="Bauermann F."/>
            <person name="Kutish G."/>
            <person name="Diel D."/>
            <person name="Falkenberg S."/>
            <person name="Martins M."/>
            <person name="Flores E."/>
        </authorList>
    </citation>
    <scope>NUCLEOTIDE SEQUENCE</scope>
    <source>
        <strain evidence="5">SD16-49</strain>
    </source>
</reference>
<keyword evidence="2" id="KW-1048">Host nucleus</keyword>
<evidence type="ECO:0000256" key="3">
    <source>
        <dbReference type="ARBA" id="ARBA00022844"/>
    </source>
</evidence>
<organismHost>
    <name type="scientific">Felis catus</name>
    <name type="common">Cat</name>
    <name type="synonym">Felis silvestris catus</name>
    <dbReference type="NCBI Taxonomy" id="9685"/>
</organismHost>
<accession>A0A0F6N4U2</accession>
<evidence type="ECO:0000313" key="4">
    <source>
        <dbReference type="EMBL" id="AIA82807.1"/>
    </source>
</evidence>
<organismHost>
    <name type="scientific">Bos taurus</name>
    <name type="common">Bovine</name>
    <dbReference type="NCBI Taxonomy" id="9913"/>
</organismHost>
<organismHost>
    <name type="scientific">Panthera leo</name>
    <name type="common">Lion</name>
    <dbReference type="NCBI Taxonomy" id="9689"/>
</organismHost>
<dbReference type="GO" id="GO:0019028">
    <property type="term" value="C:viral capsid"/>
    <property type="evidence" value="ECO:0007669"/>
    <property type="project" value="UniProtKB-KW"/>
</dbReference>
<organism evidence="4">
    <name type="scientific">Bovine herpesvirus 4</name>
    <name type="common">BoHV-4</name>
    <name type="synonym">Movar virus</name>
    <dbReference type="NCBI Taxonomy" id="10385"/>
    <lineage>
        <taxon>Viruses</taxon>
        <taxon>Duplodnaviria</taxon>
        <taxon>Heunggongvirae</taxon>
        <taxon>Peploviricota</taxon>
        <taxon>Herviviricetes</taxon>
        <taxon>Herpesvirales</taxon>
        <taxon>Orthoherpesviridae</taxon>
        <taxon>Gammaherpesvirinae</taxon>
        <taxon>Rhadinovirus</taxon>
        <taxon>Rhadinovirus bovinegamma4</taxon>
    </lineage>
</organism>
<evidence type="ECO:0000256" key="1">
    <source>
        <dbReference type="ARBA" id="ARBA00022561"/>
    </source>
</evidence>
<sequence length="339" mass="38530">MNTNKSKQFKYRDDMYRKIRGDLFGLIQPTTHKINITNGQKFSKDMKQFLSRYVTSITPGLDMFRQDVLEVPYRQPLYGEFLVGSSTLSNNEPLGCMLFLFKQEDNGSSIDSLLTLTSLFKISGAGAGASEWMFKIANVWYGQESNLEDMIPNIQQLIQDGLFHTHLTPVGPMIQNIQSTFVNKITSVVKGEVLSKDPPQQNIKLVVPVDLFLDVDAMTHQGVTLLPSRLHVCYYFVITYVIQENTPIMLLHFIKSNKALSQLVLQLKLVYGDAIRHKFVHQQQDFYINRMTFGALCRVGYSSTSSDTNYKNLQFKGSSLPVVEIPDFISDPGPWTVFL</sequence>
<dbReference type="GO" id="GO:0019069">
    <property type="term" value="P:viral capsid assembly"/>
    <property type="evidence" value="ECO:0007669"/>
    <property type="project" value="InterPro"/>
</dbReference>
<protein>
    <submittedName>
        <fullName evidence="4">Assembly/DNA maturation protein</fullName>
    </submittedName>
</protein>
<dbReference type="InterPro" id="IPR004999">
    <property type="entry name" value="Herpes_1"/>
</dbReference>
<dbReference type="HAMAP" id="MF_04018">
    <property type="entry name" value="HSV_TRX1"/>
    <property type="match status" value="1"/>
</dbReference>
<dbReference type="EMBL" id="MN551084">
    <property type="protein sequence ID" value="QJC19181.1"/>
    <property type="molecule type" value="Genomic_DNA"/>
</dbReference>
<evidence type="ECO:0000313" key="5">
    <source>
        <dbReference type="EMBL" id="QJC19181.1"/>
    </source>
</evidence>
<dbReference type="GO" id="GO:0003677">
    <property type="term" value="F:DNA binding"/>
    <property type="evidence" value="ECO:0007669"/>
    <property type="project" value="InterPro"/>
</dbReference>
<proteinExistence type="inferred from homology"/>
<name>A0A0F6N4U2_BHV4</name>
<keyword evidence="1" id="KW-0167">Capsid protein</keyword>
<keyword evidence="3" id="KW-0946">Virion</keyword>
<evidence type="ECO:0000256" key="2">
    <source>
        <dbReference type="ARBA" id="ARBA00022562"/>
    </source>
</evidence>
<dbReference type="Pfam" id="PF03327">
    <property type="entry name" value="Herpes_VP19C"/>
    <property type="match status" value="1"/>
</dbReference>
<reference evidence="4" key="1">
    <citation type="submission" date="2013-05" db="EMBL/GenBank/DDBJ databases">
        <title>Seroprevalence against a Canadian isolate of bovine herpesvirus 4 (BHV4) is higher in various diseases affected bovine dairy herds compared to healthy herds.</title>
        <authorList>
            <person name="Music N."/>
            <person name="Laroche J."/>
            <person name="Tremblay D."/>
            <person name="Mandeville I."/>
            <person name="Bellehumeur C."/>
            <person name="Charette S.J."/>
            <person name="Gagnon C.A."/>
        </authorList>
    </citation>
    <scope>NUCLEOTIDE SEQUENCE</scope>
    <source>
        <strain evidence="4">FMV09-1180503</strain>
    </source>
</reference>
<dbReference type="EMBL" id="KC999113">
    <property type="protein sequence ID" value="AIA82807.1"/>
    <property type="molecule type" value="Genomic_DNA"/>
</dbReference>